<feature type="transmembrane region" description="Helical" evidence="4">
    <location>
        <begin position="128"/>
        <end position="150"/>
    </location>
</feature>
<evidence type="ECO:0000256" key="4">
    <source>
        <dbReference type="RuleBase" id="RU367022"/>
    </source>
</evidence>
<dbReference type="AlphaFoldDB" id="A0A8S9ZPQ3"/>
<feature type="transmembrane region" description="Helical" evidence="4">
    <location>
        <begin position="57"/>
        <end position="76"/>
    </location>
</feature>
<dbReference type="Pfam" id="PF04145">
    <property type="entry name" value="Ctr"/>
    <property type="match status" value="1"/>
</dbReference>
<dbReference type="OrthoDB" id="1696654at2759"/>
<sequence length="181" mass="21026">MNTEDPSIHNHNNHIEHNHSKDNIIKVSNMFHSMAMYFHFGSKESILFSFWNTESTLGIFCSCLIIFFACFCLELTRLFRVYQKKKLLNGQRDENLSTNDLNIGFSSMRRPDLGNLFDMCLHAIQLTLSYMLMMIFMTFNVWLCFSVVFGEVLARMVISLFFPSMDLFVTFFGSSIKPCCG</sequence>
<protein>
    <recommendedName>
        <fullName evidence="4">Copper transport protein</fullName>
    </recommendedName>
</protein>
<accession>A0A8S9ZPQ3</accession>
<keyword evidence="3 4" id="KW-0472">Membrane</keyword>
<dbReference type="EMBL" id="JABEBT010000046">
    <property type="protein sequence ID" value="KAF7635182.1"/>
    <property type="molecule type" value="Genomic_DNA"/>
</dbReference>
<name>A0A8S9ZPQ3_9BILA</name>
<feature type="transmembrane region" description="Helical" evidence="4">
    <location>
        <begin position="156"/>
        <end position="176"/>
    </location>
</feature>
<comment type="similarity">
    <text evidence="4">Belongs to the copper transporter (Ctr) (TC 1.A.56) family. SLC31A subfamily.</text>
</comment>
<dbReference type="PANTHER" id="PTHR12483">
    <property type="entry name" value="SOLUTE CARRIER FAMILY 31 COPPER TRANSPORTERS"/>
    <property type="match status" value="1"/>
</dbReference>
<keyword evidence="4" id="KW-0186">Copper</keyword>
<evidence type="ECO:0000313" key="6">
    <source>
        <dbReference type="Proteomes" id="UP000605970"/>
    </source>
</evidence>
<keyword evidence="1 4" id="KW-0812">Transmembrane</keyword>
<evidence type="ECO:0000256" key="3">
    <source>
        <dbReference type="ARBA" id="ARBA00023136"/>
    </source>
</evidence>
<keyword evidence="4" id="KW-0813">Transport</keyword>
<comment type="subcellular location">
    <subcellularLocation>
        <location evidence="4">Membrane</location>
        <topology evidence="4">Multi-pass membrane protein</topology>
    </subcellularLocation>
</comment>
<evidence type="ECO:0000256" key="1">
    <source>
        <dbReference type="ARBA" id="ARBA00022692"/>
    </source>
</evidence>
<dbReference type="GO" id="GO:0005375">
    <property type="term" value="F:copper ion transmembrane transporter activity"/>
    <property type="evidence" value="ECO:0007669"/>
    <property type="project" value="UniProtKB-UniRule"/>
</dbReference>
<gene>
    <name evidence="5" type="ORF">Mgra_00005468</name>
</gene>
<keyword evidence="4" id="KW-0406">Ion transport</keyword>
<organism evidence="5 6">
    <name type="scientific">Meloidogyne graminicola</name>
    <dbReference type="NCBI Taxonomy" id="189291"/>
    <lineage>
        <taxon>Eukaryota</taxon>
        <taxon>Metazoa</taxon>
        <taxon>Ecdysozoa</taxon>
        <taxon>Nematoda</taxon>
        <taxon>Chromadorea</taxon>
        <taxon>Rhabditida</taxon>
        <taxon>Tylenchina</taxon>
        <taxon>Tylenchomorpha</taxon>
        <taxon>Tylenchoidea</taxon>
        <taxon>Meloidogynidae</taxon>
        <taxon>Meloidogyninae</taxon>
        <taxon>Meloidogyne</taxon>
    </lineage>
</organism>
<comment type="caution">
    <text evidence="5">The sequence shown here is derived from an EMBL/GenBank/DDBJ whole genome shotgun (WGS) entry which is preliminary data.</text>
</comment>
<reference evidence="5" key="1">
    <citation type="journal article" date="2020" name="Ecol. Evol.">
        <title>Genome structure and content of the rice root-knot nematode (Meloidogyne graminicola).</title>
        <authorList>
            <person name="Phan N.T."/>
            <person name="Danchin E.G.J."/>
            <person name="Klopp C."/>
            <person name="Perfus-Barbeoch L."/>
            <person name="Kozlowski D.K."/>
            <person name="Koutsovoulos G.D."/>
            <person name="Lopez-Roques C."/>
            <person name="Bouchez O."/>
            <person name="Zahm M."/>
            <person name="Besnard G."/>
            <person name="Bellafiore S."/>
        </authorList>
    </citation>
    <scope>NUCLEOTIDE SEQUENCE</scope>
    <source>
        <strain evidence="5">VN-18</strain>
    </source>
</reference>
<keyword evidence="2 4" id="KW-1133">Transmembrane helix</keyword>
<dbReference type="InterPro" id="IPR007274">
    <property type="entry name" value="Cop_transporter"/>
</dbReference>
<keyword evidence="6" id="KW-1185">Reference proteome</keyword>
<dbReference type="Proteomes" id="UP000605970">
    <property type="component" value="Unassembled WGS sequence"/>
</dbReference>
<evidence type="ECO:0000256" key="2">
    <source>
        <dbReference type="ARBA" id="ARBA00022989"/>
    </source>
</evidence>
<dbReference type="GO" id="GO:0016020">
    <property type="term" value="C:membrane"/>
    <property type="evidence" value="ECO:0007669"/>
    <property type="project" value="UniProtKB-SubCell"/>
</dbReference>
<keyword evidence="4" id="KW-0187">Copper transport</keyword>
<proteinExistence type="inferred from homology"/>
<evidence type="ECO:0000313" key="5">
    <source>
        <dbReference type="EMBL" id="KAF7635182.1"/>
    </source>
</evidence>
<dbReference type="PANTHER" id="PTHR12483:SF30">
    <property type="entry name" value="COPPER TRANSPORT PROTEIN"/>
    <property type="match status" value="1"/>
</dbReference>